<evidence type="ECO:0000259" key="2">
    <source>
        <dbReference type="Pfam" id="PF03330"/>
    </source>
</evidence>
<gene>
    <name evidence="3" type="ORF">AOQ71_21420</name>
</gene>
<proteinExistence type="predicted"/>
<evidence type="ECO:0000256" key="1">
    <source>
        <dbReference type="SAM" id="SignalP"/>
    </source>
</evidence>
<keyword evidence="1" id="KW-0732">Signal</keyword>
<dbReference type="SUPFAM" id="SSF50685">
    <property type="entry name" value="Barwin-like endoglucanases"/>
    <property type="match status" value="1"/>
</dbReference>
<dbReference type="AlphaFoldDB" id="A0A0R3DH23"/>
<dbReference type="STRING" id="989370.AOQ71_21420"/>
<dbReference type="CDD" id="cd22268">
    <property type="entry name" value="DPBB_RlpA-like"/>
    <property type="match status" value="1"/>
</dbReference>
<organism evidence="3 4">
    <name type="scientific">Bradyrhizobium manausense</name>
    <dbReference type="NCBI Taxonomy" id="989370"/>
    <lineage>
        <taxon>Bacteria</taxon>
        <taxon>Pseudomonadati</taxon>
        <taxon>Pseudomonadota</taxon>
        <taxon>Alphaproteobacteria</taxon>
        <taxon>Hyphomicrobiales</taxon>
        <taxon>Nitrobacteraceae</taxon>
        <taxon>Bradyrhizobium</taxon>
    </lineage>
</organism>
<evidence type="ECO:0000313" key="4">
    <source>
        <dbReference type="Proteomes" id="UP000051936"/>
    </source>
</evidence>
<protein>
    <recommendedName>
        <fullName evidence="2">RlpA-like protein double-psi beta-barrel domain-containing protein</fullName>
    </recommendedName>
</protein>
<feature type="domain" description="RlpA-like protein double-psi beta-barrel" evidence="2">
    <location>
        <begin position="26"/>
        <end position="102"/>
    </location>
</feature>
<dbReference type="Gene3D" id="2.40.40.10">
    <property type="entry name" value="RlpA-like domain"/>
    <property type="match status" value="1"/>
</dbReference>
<accession>A0A0R3DH23</accession>
<feature type="chain" id="PRO_5006435474" description="RlpA-like protein double-psi beta-barrel domain-containing protein" evidence="1">
    <location>
        <begin position="25"/>
        <end position="104"/>
    </location>
</feature>
<evidence type="ECO:0000313" key="3">
    <source>
        <dbReference type="EMBL" id="KRQ09190.1"/>
    </source>
</evidence>
<dbReference type="InterPro" id="IPR009009">
    <property type="entry name" value="RlpA-like_DPBB"/>
</dbReference>
<keyword evidence="4" id="KW-1185">Reference proteome</keyword>
<dbReference type="PANTHER" id="PTHR34183">
    <property type="entry name" value="ENDOLYTIC PEPTIDOGLYCAN TRANSGLYCOSYLASE RLPA"/>
    <property type="match status" value="1"/>
</dbReference>
<dbReference type="Pfam" id="PF03330">
    <property type="entry name" value="DPBB_1"/>
    <property type="match status" value="1"/>
</dbReference>
<dbReference type="EMBL" id="LJYG01000090">
    <property type="protein sequence ID" value="KRQ09190.1"/>
    <property type="molecule type" value="Genomic_DNA"/>
</dbReference>
<reference evidence="3 4" key="1">
    <citation type="submission" date="2015-09" db="EMBL/GenBank/DDBJ databases">
        <title>Draft Genome Sequence of Bradyrhizobium manausense Strain BR 3351T, a Novel Symbiotic Nitrogen-Fixing Alphaproteobacterium Isolated from Brazilian Amazon Rain Forest.</title>
        <authorList>
            <person name="De Araujo J.L."/>
            <person name="Zilli J.E."/>
        </authorList>
    </citation>
    <scope>NUCLEOTIDE SEQUENCE [LARGE SCALE GENOMIC DNA]</scope>
    <source>
        <strain evidence="3 4">BR3351</strain>
    </source>
</reference>
<name>A0A0R3DH23_9BRAD</name>
<sequence length="104" mass="11187">MRAQPTLLYCLTIFSLSAFSVAHAESGLASYYGYGKAARSGELTCAHRTRPFGSVLKVSYSGRTIQCRVNDRGPFIRGRIVDLSVPAARALGMMSAGVVRVSVE</sequence>
<comment type="caution">
    <text evidence="3">The sequence shown here is derived from an EMBL/GenBank/DDBJ whole genome shotgun (WGS) entry which is preliminary data.</text>
</comment>
<dbReference type="Proteomes" id="UP000051936">
    <property type="component" value="Unassembled WGS sequence"/>
</dbReference>
<dbReference type="RefSeq" id="WP_057750533.1">
    <property type="nucleotide sequence ID" value="NZ_LJYG01000090.1"/>
</dbReference>
<dbReference type="OrthoDB" id="9779128at2"/>
<feature type="signal peptide" evidence="1">
    <location>
        <begin position="1"/>
        <end position="24"/>
    </location>
</feature>
<dbReference type="PANTHER" id="PTHR34183:SF1">
    <property type="entry name" value="ENDOLYTIC PEPTIDOGLYCAN TRANSGLYCOSYLASE RLPA"/>
    <property type="match status" value="1"/>
</dbReference>
<dbReference type="InterPro" id="IPR036908">
    <property type="entry name" value="RlpA-like_sf"/>
</dbReference>